<name>A0A3N4HGA4_ASCIM</name>
<proteinExistence type="predicted"/>
<dbReference type="AlphaFoldDB" id="A0A3N4HGA4"/>
<organism evidence="2 3">
    <name type="scientific">Ascobolus immersus RN42</name>
    <dbReference type="NCBI Taxonomy" id="1160509"/>
    <lineage>
        <taxon>Eukaryota</taxon>
        <taxon>Fungi</taxon>
        <taxon>Dikarya</taxon>
        <taxon>Ascomycota</taxon>
        <taxon>Pezizomycotina</taxon>
        <taxon>Pezizomycetes</taxon>
        <taxon>Pezizales</taxon>
        <taxon>Ascobolaceae</taxon>
        <taxon>Ascobolus</taxon>
    </lineage>
</organism>
<dbReference type="Pfam" id="PF13843">
    <property type="entry name" value="DDE_Tnp_1_7"/>
    <property type="match status" value="1"/>
</dbReference>
<protein>
    <recommendedName>
        <fullName evidence="1">PiggyBac transposable element-derived protein domain-containing protein</fullName>
    </recommendedName>
</protein>
<evidence type="ECO:0000259" key="1">
    <source>
        <dbReference type="Pfam" id="PF13843"/>
    </source>
</evidence>
<reference evidence="2 3" key="1">
    <citation type="journal article" date="2018" name="Nat. Ecol. Evol.">
        <title>Pezizomycetes genomes reveal the molecular basis of ectomycorrhizal truffle lifestyle.</title>
        <authorList>
            <person name="Murat C."/>
            <person name="Payen T."/>
            <person name="Noel B."/>
            <person name="Kuo A."/>
            <person name="Morin E."/>
            <person name="Chen J."/>
            <person name="Kohler A."/>
            <person name="Krizsan K."/>
            <person name="Balestrini R."/>
            <person name="Da Silva C."/>
            <person name="Montanini B."/>
            <person name="Hainaut M."/>
            <person name="Levati E."/>
            <person name="Barry K.W."/>
            <person name="Belfiori B."/>
            <person name="Cichocki N."/>
            <person name="Clum A."/>
            <person name="Dockter R.B."/>
            <person name="Fauchery L."/>
            <person name="Guy J."/>
            <person name="Iotti M."/>
            <person name="Le Tacon F."/>
            <person name="Lindquist E.A."/>
            <person name="Lipzen A."/>
            <person name="Malagnac F."/>
            <person name="Mello A."/>
            <person name="Molinier V."/>
            <person name="Miyauchi S."/>
            <person name="Poulain J."/>
            <person name="Riccioni C."/>
            <person name="Rubini A."/>
            <person name="Sitrit Y."/>
            <person name="Splivallo R."/>
            <person name="Traeger S."/>
            <person name="Wang M."/>
            <person name="Zifcakova L."/>
            <person name="Wipf D."/>
            <person name="Zambonelli A."/>
            <person name="Paolocci F."/>
            <person name="Nowrousian M."/>
            <person name="Ottonello S."/>
            <person name="Baldrian P."/>
            <person name="Spatafora J.W."/>
            <person name="Henrissat B."/>
            <person name="Nagy L.G."/>
            <person name="Aury J.M."/>
            <person name="Wincker P."/>
            <person name="Grigoriev I.V."/>
            <person name="Bonfante P."/>
            <person name="Martin F.M."/>
        </authorList>
    </citation>
    <scope>NUCLEOTIDE SEQUENCE [LARGE SCALE GENOMIC DNA]</scope>
    <source>
        <strain evidence="2 3">RN42</strain>
    </source>
</reference>
<dbReference type="EMBL" id="ML119833">
    <property type="protein sequence ID" value="RPA73119.1"/>
    <property type="molecule type" value="Genomic_DNA"/>
</dbReference>
<accession>A0A3N4HGA4</accession>
<sequence length="124" mass="13879">MAQAITTTDGSEVVLAWVWADSNIVQGLTTIHDFLPGDYVLQQRQRPSGKSSLVQKAARKAYGDSPQCVVIVPSSAYDYNQYMGGVDIADQLRSYYKVQITARRNWLPLFYGILDISIVNTYLL</sequence>
<keyword evidence="3" id="KW-1185">Reference proteome</keyword>
<dbReference type="PANTHER" id="PTHR46599">
    <property type="entry name" value="PIGGYBAC TRANSPOSABLE ELEMENT-DERIVED PROTEIN 4"/>
    <property type="match status" value="1"/>
</dbReference>
<dbReference type="InterPro" id="IPR029526">
    <property type="entry name" value="PGBD"/>
</dbReference>
<dbReference type="OrthoDB" id="2431486at2759"/>
<gene>
    <name evidence="2" type="ORF">BJ508DRAFT_341772</name>
</gene>
<dbReference type="Proteomes" id="UP000275078">
    <property type="component" value="Unassembled WGS sequence"/>
</dbReference>
<dbReference type="PANTHER" id="PTHR46599:SF3">
    <property type="entry name" value="PIGGYBAC TRANSPOSABLE ELEMENT-DERIVED PROTEIN 4"/>
    <property type="match status" value="1"/>
</dbReference>
<evidence type="ECO:0000313" key="2">
    <source>
        <dbReference type="EMBL" id="RPA73119.1"/>
    </source>
</evidence>
<feature type="non-terminal residue" evidence="2">
    <location>
        <position position="124"/>
    </location>
</feature>
<evidence type="ECO:0000313" key="3">
    <source>
        <dbReference type="Proteomes" id="UP000275078"/>
    </source>
</evidence>
<feature type="domain" description="PiggyBac transposable element-derived protein" evidence="1">
    <location>
        <begin position="71"/>
        <end position="122"/>
    </location>
</feature>